<dbReference type="GO" id="GO:0016987">
    <property type="term" value="F:sigma factor activity"/>
    <property type="evidence" value="ECO:0007669"/>
    <property type="project" value="UniProtKB-KW"/>
</dbReference>
<dbReference type="CDD" id="cd06171">
    <property type="entry name" value="Sigma70_r4"/>
    <property type="match status" value="1"/>
</dbReference>
<evidence type="ECO:0000259" key="6">
    <source>
        <dbReference type="Pfam" id="PF04542"/>
    </source>
</evidence>
<evidence type="ECO:0000256" key="1">
    <source>
        <dbReference type="ARBA" id="ARBA00010641"/>
    </source>
</evidence>
<dbReference type="SUPFAM" id="SSF88659">
    <property type="entry name" value="Sigma3 and sigma4 domains of RNA polymerase sigma factors"/>
    <property type="match status" value="1"/>
</dbReference>
<name>A0A9X2VUA0_9PSEU</name>
<feature type="region of interest" description="Disordered" evidence="5">
    <location>
        <begin position="1"/>
        <end position="22"/>
    </location>
</feature>
<organism evidence="8 9">
    <name type="scientific">Umezawaea endophytica</name>
    <dbReference type="NCBI Taxonomy" id="1654476"/>
    <lineage>
        <taxon>Bacteria</taxon>
        <taxon>Bacillati</taxon>
        <taxon>Actinomycetota</taxon>
        <taxon>Actinomycetes</taxon>
        <taxon>Pseudonocardiales</taxon>
        <taxon>Pseudonocardiaceae</taxon>
        <taxon>Umezawaea</taxon>
    </lineage>
</organism>
<dbReference type="InterPro" id="IPR013324">
    <property type="entry name" value="RNA_pol_sigma_r3/r4-like"/>
</dbReference>
<gene>
    <name evidence="8" type="ORF">NZH93_36980</name>
</gene>
<dbReference type="EMBL" id="JANYMP010000024">
    <property type="protein sequence ID" value="MCS7482472.1"/>
    <property type="molecule type" value="Genomic_DNA"/>
</dbReference>
<accession>A0A9X2VUA0</accession>
<dbReference type="AlphaFoldDB" id="A0A9X2VUA0"/>
<protein>
    <submittedName>
        <fullName evidence="8">RNA polymerase sigma factor</fullName>
    </submittedName>
</protein>
<dbReference type="PANTHER" id="PTHR43133:SF25">
    <property type="entry name" value="RNA POLYMERASE SIGMA FACTOR RFAY-RELATED"/>
    <property type="match status" value="1"/>
</dbReference>
<sequence length="198" mass="22165">MTVISSSSRDGVPPPPDESSGVLETLEGEDFTALFTRHADELHRYLARWVPMAADDLVADVFVSAIRTRARFDSSRGSVRAWLFGIATNLLHTHLRGRRREREAYARAVQSHESDSHEGRVVDSVDAQVKARQFAVAVERLKQRDRDVLLLIGWAGLDTTEVAQVLGIPVGTVRSRFHRVRQQLRAACPTIVLENNDD</sequence>
<dbReference type="PANTHER" id="PTHR43133">
    <property type="entry name" value="RNA POLYMERASE ECF-TYPE SIGMA FACTO"/>
    <property type="match status" value="1"/>
</dbReference>
<evidence type="ECO:0000256" key="3">
    <source>
        <dbReference type="ARBA" id="ARBA00023082"/>
    </source>
</evidence>
<dbReference type="Pfam" id="PF04542">
    <property type="entry name" value="Sigma70_r2"/>
    <property type="match status" value="1"/>
</dbReference>
<dbReference type="InterPro" id="IPR013249">
    <property type="entry name" value="RNA_pol_sigma70_r4_t2"/>
</dbReference>
<dbReference type="Gene3D" id="1.10.10.10">
    <property type="entry name" value="Winged helix-like DNA-binding domain superfamily/Winged helix DNA-binding domain"/>
    <property type="match status" value="1"/>
</dbReference>
<reference evidence="8" key="1">
    <citation type="submission" date="2022-08" db="EMBL/GenBank/DDBJ databases">
        <authorList>
            <person name="Tistechok S."/>
            <person name="Samborskyy M."/>
            <person name="Roman I."/>
        </authorList>
    </citation>
    <scope>NUCLEOTIDE SEQUENCE</scope>
    <source>
        <strain evidence="8">DSM 103496</strain>
    </source>
</reference>
<keyword evidence="3" id="KW-0731">Sigma factor</keyword>
<dbReference type="InterPro" id="IPR014284">
    <property type="entry name" value="RNA_pol_sigma-70_dom"/>
</dbReference>
<dbReference type="GO" id="GO:0006352">
    <property type="term" value="P:DNA-templated transcription initiation"/>
    <property type="evidence" value="ECO:0007669"/>
    <property type="project" value="InterPro"/>
</dbReference>
<dbReference type="Gene3D" id="1.10.1740.10">
    <property type="match status" value="1"/>
</dbReference>
<keyword evidence="4" id="KW-0804">Transcription</keyword>
<keyword evidence="9" id="KW-1185">Reference proteome</keyword>
<evidence type="ECO:0000313" key="8">
    <source>
        <dbReference type="EMBL" id="MCS7482472.1"/>
    </source>
</evidence>
<evidence type="ECO:0000256" key="5">
    <source>
        <dbReference type="SAM" id="MobiDB-lite"/>
    </source>
</evidence>
<comment type="similarity">
    <text evidence="1">Belongs to the sigma-70 factor family. ECF subfamily.</text>
</comment>
<dbReference type="Pfam" id="PF08281">
    <property type="entry name" value="Sigma70_r4_2"/>
    <property type="match status" value="1"/>
</dbReference>
<dbReference type="InterPro" id="IPR013325">
    <property type="entry name" value="RNA_pol_sigma_r2"/>
</dbReference>
<evidence type="ECO:0000256" key="2">
    <source>
        <dbReference type="ARBA" id="ARBA00023015"/>
    </source>
</evidence>
<dbReference type="GO" id="GO:0003677">
    <property type="term" value="F:DNA binding"/>
    <property type="evidence" value="ECO:0007669"/>
    <property type="project" value="InterPro"/>
</dbReference>
<evidence type="ECO:0000259" key="7">
    <source>
        <dbReference type="Pfam" id="PF08281"/>
    </source>
</evidence>
<feature type="domain" description="RNA polymerase sigma-70 region 2" evidence="6">
    <location>
        <begin position="34"/>
        <end position="100"/>
    </location>
</feature>
<dbReference type="RefSeq" id="WP_259627936.1">
    <property type="nucleotide sequence ID" value="NZ_JANYMP010000024.1"/>
</dbReference>
<comment type="caution">
    <text evidence="8">The sequence shown here is derived from an EMBL/GenBank/DDBJ whole genome shotgun (WGS) entry which is preliminary data.</text>
</comment>
<dbReference type="InterPro" id="IPR036388">
    <property type="entry name" value="WH-like_DNA-bd_sf"/>
</dbReference>
<dbReference type="InterPro" id="IPR007627">
    <property type="entry name" value="RNA_pol_sigma70_r2"/>
</dbReference>
<evidence type="ECO:0000313" key="9">
    <source>
        <dbReference type="Proteomes" id="UP001141259"/>
    </source>
</evidence>
<feature type="domain" description="RNA polymerase sigma factor 70 region 4 type 2" evidence="7">
    <location>
        <begin position="133"/>
        <end position="184"/>
    </location>
</feature>
<proteinExistence type="inferred from homology"/>
<dbReference type="Proteomes" id="UP001141259">
    <property type="component" value="Unassembled WGS sequence"/>
</dbReference>
<dbReference type="NCBIfam" id="TIGR02937">
    <property type="entry name" value="sigma70-ECF"/>
    <property type="match status" value="1"/>
</dbReference>
<dbReference type="SUPFAM" id="SSF88946">
    <property type="entry name" value="Sigma2 domain of RNA polymerase sigma factors"/>
    <property type="match status" value="1"/>
</dbReference>
<dbReference type="InterPro" id="IPR039425">
    <property type="entry name" value="RNA_pol_sigma-70-like"/>
</dbReference>
<keyword evidence="2" id="KW-0805">Transcription regulation</keyword>
<evidence type="ECO:0000256" key="4">
    <source>
        <dbReference type="ARBA" id="ARBA00023163"/>
    </source>
</evidence>